<dbReference type="Proteomes" id="UP001055105">
    <property type="component" value="Unassembled WGS sequence"/>
</dbReference>
<protein>
    <submittedName>
        <fullName evidence="1">Uncharacterized protein</fullName>
    </submittedName>
</protein>
<reference evidence="1" key="1">
    <citation type="submission" date="2022-01" db="EMBL/GenBank/DDBJ databases">
        <title>Novel bile acid biosynthetic pathways are enriched in the microbiome of centenarians.</title>
        <authorList>
            <person name="Sato Y."/>
            <person name="Atarashi K."/>
            <person name="Plichta R.D."/>
            <person name="Arai Y."/>
            <person name="Sasajima S."/>
            <person name="Kearney M.S."/>
            <person name="Suda W."/>
            <person name="Takeshita K."/>
            <person name="Sasaki T."/>
            <person name="Okamoto S."/>
            <person name="Skelly N.A."/>
            <person name="Okamura Y."/>
            <person name="Vlamakis H."/>
            <person name="Li Y."/>
            <person name="Tanoue T."/>
            <person name="Takei H."/>
            <person name="Nittono H."/>
            <person name="Narushima S."/>
            <person name="Irie J."/>
            <person name="Itoh H."/>
            <person name="Moriya K."/>
            <person name="Sugiura Y."/>
            <person name="Suematsu M."/>
            <person name="Moritoki N."/>
            <person name="Shibata S."/>
            <person name="Littman R.D."/>
            <person name="Fischbach A.M."/>
            <person name="Uwamino Y."/>
            <person name="Inoue T."/>
            <person name="Honda A."/>
            <person name="Hattori M."/>
            <person name="Murai T."/>
            <person name="Xavier J.R."/>
            <person name="Hirose N."/>
            <person name="Honda K."/>
        </authorList>
    </citation>
    <scope>NUCLEOTIDE SEQUENCE</scope>
    <source>
        <strain evidence="1">CE91-St16</strain>
    </source>
</reference>
<comment type="caution">
    <text evidence="1">The sequence shown here is derived from an EMBL/GenBank/DDBJ whole genome shotgun (WGS) entry which is preliminary data.</text>
</comment>
<organism evidence="1 2">
    <name type="scientific">Alistipes finegoldii</name>
    <dbReference type="NCBI Taxonomy" id="214856"/>
    <lineage>
        <taxon>Bacteria</taxon>
        <taxon>Pseudomonadati</taxon>
        <taxon>Bacteroidota</taxon>
        <taxon>Bacteroidia</taxon>
        <taxon>Bacteroidales</taxon>
        <taxon>Rikenellaceae</taxon>
        <taxon>Alistipes</taxon>
    </lineage>
</organism>
<name>A0AA37KRZ2_9BACT</name>
<evidence type="ECO:0000313" key="2">
    <source>
        <dbReference type="Proteomes" id="UP001055105"/>
    </source>
</evidence>
<accession>A0AA37KRZ2</accession>
<dbReference type="AlphaFoldDB" id="A0AA37KRZ2"/>
<proteinExistence type="predicted"/>
<dbReference type="EMBL" id="BQOL01000001">
    <property type="protein sequence ID" value="GKI17146.1"/>
    <property type="molecule type" value="Genomic_DNA"/>
</dbReference>
<evidence type="ECO:0000313" key="1">
    <source>
        <dbReference type="EMBL" id="GKI17146.1"/>
    </source>
</evidence>
<sequence>MTSAPVEGKTLVTDVTYKDGAFNGVEKRLIKHKKSLRSTRNDYVLMGHIIDSLKLIDYKADTLYVLSQYYIPGGTVSELFKVGARNDPFYFVKDTSGEYVMKSSDIRNDGHTDPSVIESDSIFYNTIYSWDIDKLLQMIKVSGGLEGAEYFMSATRIIIQDNKVVKKDIVNFKPSLRWHKE</sequence>
<gene>
    <name evidence="1" type="ORF">CE91St16_00540</name>
</gene>